<feature type="region of interest" description="Disordered" evidence="1">
    <location>
        <begin position="54"/>
        <end position="95"/>
    </location>
</feature>
<dbReference type="AlphaFoldDB" id="A0AAV7PIC7"/>
<evidence type="ECO:0000313" key="3">
    <source>
        <dbReference type="Proteomes" id="UP001066276"/>
    </source>
</evidence>
<keyword evidence="3" id="KW-1185">Reference proteome</keyword>
<evidence type="ECO:0000256" key="1">
    <source>
        <dbReference type="SAM" id="MobiDB-lite"/>
    </source>
</evidence>
<feature type="compositionally biased region" description="Basic and acidic residues" evidence="1">
    <location>
        <begin position="1"/>
        <end position="10"/>
    </location>
</feature>
<accession>A0AAV7PIC7</accession>
<gene>
    <name evidence="2" type="ORF">NDU88_005256</name>
</gene>
<feature type="region of interest" description="Disordered" evidence="1">
    <location>
        <begin position="1"/>
        <end position="25"/>
    </location>
</feature>
<proteinExistence type="predicted"/>
<protein>
    <submittedName>
        <fullName evidence="2">Uncharacterized protein</fullName>
    </submittedName>
</protein>
<sequence>MRCAQCKDQHAPPSPSQDGPGFLRRPLTFPAVQRLVGAPVAWLTREAAPPHLRWVRRPNLEPPRGLPCADARQPPPSSPGPLLREPRTDGDPPSSHSLPAFFIRCLYLLRRRAPRRRNCFSVSAPWTAVRCCTARAPLAARPGPGSAAKVGRPNWAISRWPTGTPMFQL</sequence>
<reference evidence="2" key="1">
    <citation type="journal article" date="2022" name="bioRxiv">
        <title>Sequencing and chromosome-scale assembly of the giantPleurodeles waltlgenome.</title>
        <authorList>
            <person name="Brown T."/>
            <person name="Elewa A."/>
            <person name="Iarovenko S."/>
            <person name="Subramanian E."/>
            <person name="Araus A.J."/>
            <person name="Petzold A."/>
            <person name="Susuki M."/>
            <person name="Suzuki K.-i.T."/>
            <person name="Hayashi T."/>
            <person name="Toyoda A."/>
            <person name="Oliveira C."/>
            <person name="Osipova E."/>
            <person name="Leigh N.D."/>
            <person name="Simon A."/>
            <person name="Yun M.H."/>
        </authorList>
    </citation>
    <scope>NUCLEOTIDE SEQUENCE</scope>
    <source>
        <strain evidence="2">20211129_DDA</strain>
        <tissue evidence="2">Liver</tissue>
    </source>
</reference>
<name>A0AAV7PIC7_PLEWA</name>
<dbReference type="EMBL" id="JANPWB010000011">
    <property type="protein sequence ID" value="KAJ1126850.1"/>
    <property type="molecule type" value="Genomic_DNA"/>
</dbReference>
<organism evidence="2 3">
    <name type="scientific">Pleurodeles waltl</name>
    <name type="common">Iberian ribbed newt</name>
    <dbReference type="NCBI Taxonomy" id="8319"/>
    <lineage>
        <taxon>Eukaryota</taxon>
        <taxon>Metazoa</taxon>
        <taxon>Chordata</taxon>
        <taxon>Craniata</taxon>
        <taxon>Vertebrata</taxon>
        <taxon>Euteleostomi</taxon>
        <taxon>Amphibia</taxon>
        <taxon>Batrachia</taxon>
        <taxon>Caudata</taxon>
        <taxon>Salamandroidea</taxon>
        <taxon>Salamandridae</taxon>
        <taxon>Pleurodelinae</taxon>
        <taxon>Pleurodeles</taxon>
    </lineage>
</organism>
<comment type="caution">
    <text evidence="2">The sequence shown here is derived from an EMBL/GenBank/DDBJ whole genome shotgun (WGS) entry which is preliminary data.</text>
</comment>
<dbReference type="Proteomes" id="UP001066276">
    <property type="component" value="Chromosome 7"/>
</dbReference>
<evidence type="ECO:0000313" key="2">
    <source>
        <dbReference type="EMBL" id="KAJ1126850.1"/>
    </source>
</evidence>